<dbReference type="HOGENOM" id="CLU_024839_0_0_9"/>
<dbReference type="AlphaFoldDB" id="A0A0B6AK71"/>
<dbReference type="GeneID" id="93640516"/>
<organism evidence="7 8">
    <name type="scientific">Priestia megaterium (strain ATCC 14581 / DSM 32 / CCUG 1817 / JCM 2506 / NBRC 15308 / NCIMB 9376 / NCTC 10342 / NRRL B-14308 / VKM B-512 / Ford 19)</name>
    <name type="common">Bacillus megaterium</name>
    <dbReference type="NCBI Taxonomy" id="1348623"/>
    <lineage>
        <taxon>Bacteria</taxon>
        <taxon>Bacillati</taxon>
        <taxon>Bacillota</taxon>
        <taxon>Bacilli</taxon>
        <taxon>Bacillales</taxon>
        <taxon>Bacillaceae</taxon>
        <taxon>Priestia</taxon>
    </lineage>
</organism>
<feature type="binding site" evidence="6">
    <location>
        <begin position="114"/>
        <end position="121"/>
    </location>
    <ligand>
        <name>ATP</name>
        <dbReference type="ChEBI" id="CHEBI:30616"/>
    </ligand>
</feature>
<protein>
    <recommendedName>
        <fullName evidence="6">Iron-sulfur cluster carrier protein</fullName>
    </recommendedName>
</protein>
<dbReference type="PANTHER" id="PTHR42961">
    <property type="entry name" value="IRON-SULFUR PROTEIN NUBPL"/>
    <property type="match status" value="1"/>
</dbReference>
<dbReference type="CDD" id="cd02037">
    <property type="entry name" value="Mrp_NBP35"/>
    <property type="match status" value="1"/>
</dbReference>
<dbReference type="GO" id="GO:0005524">
    <property type="term" value="F:ATP binding"/>
    <property type="evidence" value="ECO:0007669"/>
    <property type="project" value="UniProtKB-UniRule"/>
</dbReference>
<dbReference type="GO" id="GO:0016887">
    <property type="term" value="F:ATP hydrolysis activity"/>
    <property type="evidence" value="ECO:0007669"/>
    <property type="project" value="UniProtKB-UniRule"/>
</dbReference>
<keyword evidence="2 6" id="KW-0547">Nucleotide-binding</keyword>
<evidence type="ECO:0000256" key="4">
    <source>
        <dbReference type="ARBA" id="ARBA00023004"/>
    </source>
</evidence>
<keyword evidence="5 6" id="KW-0411">Iron-sulfur</keyword>
<evidence type="ECO:0000313" key="8">
    <source>
        <dbReference type="Proteomes" id="UP000031829"/>
    </source>
</evidence>
<evidence type="ECO:0000256" key="1">
    <source>
        <dbReference type="ARBA" id="ARBA00022723"/>
    </source>
</evidence>
<evidence type="ECO:0000313" key="7">
    <source>
        <dbReference type="EMBL" id="AJI20973.1"/>
    </source>
</evidence>
<name>A0A0B6AK71_PRIM2</name>
<dbReference type="GO" id="GO:0140663">
    <property type="term" value="F:ATP-dependent FeS chaperone activity"/>
    <property type="evidence" value="ECO:0007669"/>
    <property type="project" value="InterPro"/>
</dbReference>
<evidence type="ECO:0000256" key="6">
    <source>
        <dbReference type="HAMAP-Rule" id="MF_02040"/>
    </source>
</evidence>
<dbReference type="InterPro" id="IPR027417">
    <property type="entry name" value="P-loop_NTPase"/>
</dbReference>
<sequence length="357" mass="38772">MLTEKQVKEVVGEITDPFLNKKLSETDAIKEITIKSEKQHISLKIAVAKTGTSEQLSLQGTIVEELKKAGVQSVGLRFVEFTPEELQQYRAEQPNTGNLLTSPNAPEFIAIASGKGGVGKSTVSVNLAVSLARLGKKVGLIDADIYGFSVPDMMGITQRPVVEGEKIIPVDRFGVKVISMGFFVEDNSPVIWRGPMLGKMLTSFFTEVEWGELDYLLLDLPPGTGDVALDVHSMLPACKEVIITTPHPTAAFVAARAGAMALKTDHEVIGVVENMAYFESQLTGEKEYVFGKGGGPKLAEELQTELLGQLPLSQPDWNEEDFAPSIYDESHRLGKIYGEIASKIAFICENEKAATGK</sequence>
<dbReference type="PANTHER" id="PTHR42961:SF2">
    <property type="entry name" value="IRON-SULFUR PROTEIN NUBPL"/>
    <property type="match status" value="1"/>
</dbReference>
<keyword evidence="1 6" id="KW-0479">Metal-binding</keyword>
<dbReference type="InterPro" id="IPR033756">
    <property type="entry name" value="YlxH/NBP35"/>
</dbReference>
<dbReference type="InterPro" id="IPR044304">
    <property type="entry name" value="NUBPL-like"/>
</dbReference>
<accession>A0A0B6AK71</accession>
<dbReference type="EMBL" id="CP009920">
    <property type="protein sequence ID" value="AJI20973.1"/>
    <property type="molecule type" value="Genomic_DNA"/>
</dbReference>
<dbReference type="InterPro" id="IPR019591">
    <property type="entry name" value="Mrp/NBP35_ATP-bd"/>
</dbReference>
<dbReference type="GO" id="GO:0016226">
    <property type="term" value="P:iron-sulfur cluster assembly"/>
    <property type="evidence" value="ECO:0007669"/>
    <property type="project" value="InterPro"/>
</dbReference>
<gene>
    <name evidence="7" type="ORF">BG04_2446</name>
</gene>
<dbReference type="InterPro" id="IPR000808">
    <property type="entry name" value="Mrp-like_CS"/>
</dbReference>
<comment type="function">
    <text evidence="6">Binds and transfers iron-sulfur (Fe-S) clusters to target apoproteins. Can hydrolyze ATP.</text>
</comment>
<dbReference type="HAMAP" id="MF_02040">
    <property type="entry name" value="Mrp_NBP35"/>
    <property type="match status" value="1"/>
</dbReference>
<keyword evidence="4 6" id="KW-0408">Iron</keyword>
<dbReference type="RefSeq" id="WP_034654900.1">
    <property type="nucleotide sequence ID" value="NZ_BCVB01000017.1"/>
</dbReference>
<dbReference type="PROSITE" id="PS01215">
    <property type="entry name" value="MRP"/>
    <property type="match status" value="1"/>
</dbReference>
<dbReference type="Pfam" id="PF10609">
    <property type="entry name" value="ParA"/>
    <property type="match status" value="1"/>
</dbReference>
<proteinExistence type="inferred from homology"/>
<dbReference type="KEGG" id="bmeg:BG04_2446"/>
<dbReference type="FunFam" id="3.40.50.300:FF:001099">
    <property type="entry name" value="Iron-sulfur cluster carrier protein"/>
    <property type="match status" value="1"/>
</dbReference>
<dbReference type="Gene3D" id="3.40.50.300">
    <property type="entry name" value="P-loop containing nucleotide triphosphate hydrolases"/>
    <property type="match status" value="1"/>
</dbReference>
<keyword evidence="3 6" id="KW-0067">ATP-binding</keyword>
<comment type="similarity">
    <text evidence="6">Belongs to the Mrp/NBP35 ATP-binding proteins family.</text>
</comment>
<dbReference type="SUPFAM" id="SSF52540">
    <property type="entry name" value="P-loop containing nucleoside triphosphate hydrolases"/>
    <property type="match status" value="1"/>
</dbReference>
<evidence type="ECO:0000256" key="3">
    <source>
        <dbReference type="ARBA" id="ARBA00022840"/>
    </source>
</evidence>
<comment type="subunit">
    <text evidence="6">Homodimer.</text>
</comment>
<dbReference type="Proteomes" id="UP000031829">
    <property type="component" value="Chromosome"/>
</dbReference>
<keyword evidence="6" id="KW-0378">Hydrolase</keyword>
<reference evidence="7 8" key="1">
    <citation type="journal article" date="2015" name="Genome Announc.">
        <title>Complete genome sequences for 35 biothreat assay-relevant bacillus species.</title>
        <authorList>
            <person name="Johnson S.L."/>
            <person name="Daligault H.E."/>
            <person name="Davenport K.W."/>
            <person name="Jaissle J."/>
            <person name="Frey K.G."/>
            <person name="Ladner J.T."/>
            <person name="Broomall S.M."/>
            <person name="Bishop-Lilly K.A."/>
            <person name="Bruce D.C."/>
            <person name="Gibbons H.S."/>
            <person name="Coyne S.R."/>
            <person name="Lo C.C."/>
            <person name="Meincke L."/>
            <person name="Munk A.C."/>
            <person name="Koroleva G.I."/>
            <person name="Rosenzweig C.N."/>
            <person name="Palacios G.F."/>
            <person name="Redden C.L."/>
            <person name="Minogue T.D."/>
            <person name="Chain P.S."/>
        </authorList>
    </citation>
    <scope>NUCLEOTIDE SEQUENCE [LARGE SCALE GENOMIC DNA]</scope>
    <source>
        <strain evidence="8">ATCC 14581 / DSM 32 / JCM 2506 / NBRC 15308 / NCIMB 9376 / NCTC 10342 / NRRL B-14308 / VKM B-512</strain>
    </source>
</reference>
<evidence type="ECO:0000256" key="5">
    <source>
        <dbReference type="ARBA" id="ARBA00023014"/>
    </source>
</evidence>
<evidence type="ECO:0000256" key="2">
    <source>
        <dbReference type="ARBA" id="ARBA00022741"/>
    </source>
</evidence>
<dbReference type="GO" id="GO:0046872">
    <property type="term" value="F:metal ion binding"/>
    <property type="evidence" value="ECO:0007669"/>
    <property type="project" value="UniProtKB-KW"/>
</dbReference>
<dbReference type="GO" id="GO:0051539">
    <property type="term" value="F:4 iron, 4 sulfur cluster binding"/>
    <property type="evidence" value="ECO:0007669"/>
    <property type="project" value="TreeGrafter"/>
</dbReference>